<dbReference type="NCBIfam" id="NF040570">
    <property type="entry name" value="guided_TnpB"/>
    <property type="match status" value="1"/>
</dbReference>
<dbReference type="RefSeq" id="WP_213167817.1">
    <property type="nucleotide sequence ID" value="NZ_CP058559.1"/>
</dbReference>
<sequence length="412" mass="48700">MKLSLKVYPRWKESQVAIIQELSFHTTKLYNIANYICTEKYLPYIKLDKELKTNWHCKYLHSHTRQQCLKILEQNWKSYFKSYEDYKKSPRKYKGIPRPPRYKHTEKKRNEVIFTNFAIRRKDGYLHLSLSKTMQQKFEVESLKVEENFPLPQDCSLQQIRLQFNQHQKQWELLIIYQVKEEELPKDYSNTLAIDLGLDNLATITFSHSSHSYIICGRSLKDINRHINYKISCLQSISMKQLGAKNFKNTKQINNLRKKRHNKITNTLHQGSRKIIQLAVEYKVGKIVIGDIKGIKHKSHLKTFVQIPLQRLVQMIEYKAELAGIQIEYQKEHYTSGVSSIDLEPISEQYYDKTRRITRGLFKSETGILLNSDVNGSLNILRKNMQNKGIPYLIQLVRDRGCVDHPKRIRVA</sequence>
<evidence type="ECO:0000313" key="7">
    <source>
        <dbReference type="EMBL" id="QNO14163.1"/>
    </source>
</evidence>
<dbReference type="Pfam" id="PF07282">
    <property type="entry name" value="Cas12f1-like_TNB"/>
    <property type="match status" value="1"/>
</dbReference>
<protein>
    <submittedName>
        <fullName evidence="7">IS200/IS605 family element transposase accessory protein TnpB</fullName>
    </submittedName>
</protein>
<evidence type="ECO:0000256" key="1">
    <source>
        <dbReference type="ARBA" id="ARBA00008761"/>
    </source>
</evidence>
<keyword evidence="4" id="KW-0233">DNA recombination</keyword>
<dbReference type="Pfam" id="PF01385">
    <property type="entry name" value="OrfB_IS605"/>
    <property type="match status" value="1"/>
</dbReference>
<evidence type="ECO:0000256" key="3">
    <source>
        <dbReference type="ARBA" id="ARBA00023125"/>
    </source>
</evidence>
<keyword evidence="8" id="KW-1185">Reference proteome</keyword>
<dbReference type="NCBIfam" id="TIGR01766">
    <property type="entry name" value="IS200/IS605 family accessory protein TnpB-like domain"/>
    <property type="match status" value="1"/>
</dbReference>
<dbReference type="AlphaFoldDB" id="A0A7G9W651"/>
<evidence type="ECO:0000256" key="4">
    <source>
        <dbReference type="ARBA" id="ARBA00023172"/>
    </source>
</evidence>
<proteinExistence type="inferred from homology"/>
<feature type="domain" description="Cas12f1-like TNB" evidence="6">
    <location>
        <begin position="311"/>
        <end position="380"/>
    </location>
</feature>
<dbReference type="InterPro" id="IPR010095">
    <property type="entry name" value="Cas12f1-like_TNB"/>
</dbReference>
<dbReference type="Proteomes" id="UP000516160">
    <property type="component" value="Chromosome"/>
</dbReference>
<dbReference type="GO" id="GO:0003677">
    <property type="term" value="F:DNA binding"/>
    <property type="evidence" value="ECO:0007669"/>
    <property type="project" value="UniProtKB-KW"/>
</dbReference>
<organism evidence="7 8">
    <name type="scientific">Alkalicella caledoniensis</name>
    <dbReference type="NCBI Taxonomy" id="2731377"/>
    <lineage>
        <taxon>Bacteria</taxon>
        <taxon>Bacillati</taxon>
        <taxon>Bacillota</taxon>
        <taxon>Clostridia</taxon>
        <taxon>Eubacteriales</taxon>
        <taxon>Proteinivoracaceae</taxon>
        <taxon>Alkalicella</taxon>
    </lineage>
</organism>
<dbReference type="EMBL" id="CP058559">
    <property type="protein sequence ID" value="QNO14163.1"/>
    <property type="molecule type" value="Genomic_DNA"/>
</dbReference>
<keyword evidence="2" id="KW-0815">Transposition</keyword>
<dbReference type="InterPro" id="IPR001959">
    <property type="entry name" value="Transposase"/>
</dbReference>
<evidence type="ECO:0000256" key="2">
    <source>
        <dbReference type="ARBA" id="ARBA00022578"/>
    </source>
</evidence>
<keyword evidence="3" id="KW-0238">DNA-binding</keyword>
<accession>A0A7G9W651</accession>
<name>A0A7G9W651_ALKCA</name>
<reference evidence="7 8" key="1">
    <citation type="submission" date="2020-07" db="EMBL/GenBank/DDBJ databases">
        <title>Alkalicella. sp. LB2 genome.</title>
        <authorList>
            <person name="Postec A."/>
            <person name="Quemeneur M."/>
        </authorList>
    </citation>
    <scope>NUCLEOTIDE SEQUENCE [LARGE SCALE GENOMIC DNA]</scope>
    <source>
        <strain evidence="7 8">LB2</strain>
    </source>
</reference>
<gene>
    <name evidence="7" type="primary">tnpB</name>
    <name evidence="7" type="ORF">HYG86_04945</name>
</gene>
<feature type="domain" description="Probable transposase IS891/IS1136/IS1341" evidence="5">
    <location>
        <begin position="176"/>
        <end position="295"/>
    </location>
</feature>
<evidence type="ECO:0000259" key="6">
    <source>
        <dbReference type="Pfam" id="PF07282"/>
    </source>
</evidence>
<comment type="similarity">
    <text evidence="1">In the C-terminal section; belongs to the transposase 35 family.</text>
</comment>
<dbReference type="KEGG" id="acae:HYG86_04945"/>
<evidence type="ECO:0000259" key="5">
    <source>
        <dbReference type="Pfam" id="PF01385"/>
    </source>
</evidence>
<dbReference type="GO" id="GO:0032196">
    <property type="term" value="P:transposition"/>
    <property type="evidence" value="ECO:0007669"/>
    <property type="project" value="UniProtKB-KW"/>
</dbReference>
<evidence type="ECO:0000313" key="8">
    <source>
        <dbReference type="Proteomes" id="UP000516160"/>
    </source>
</evidence>
<dbReference type="GO" id="GO:0006310">
    <property type="term" value="P:DNA recombination"/>
    <property type="evidence" value="ECO:0007669"/>
    <property type="project" value="UniProtKB-KW"/>
</dbReference>